<dbReference type="HOGENOM" id="CLU_012117_2_0_9"/>
<dbReference type="Pfam" id="PF06733">
    <property type="entry name" value="DEAD_2"/>
    <property type="match status" value="1"/>
</dbReference>
<evidence type="ECO:0000256" key="7">
    <source>
        <dbReference type="ARBA" id="ARBA00022801"/>
    </source>
</evidence>
<dbReference type="eggNOG" id="COG1199">
    <property type="taxonomic scope" value="Bacteria"/>
</dbReference>
<evidence type="ECO:0000256" key="4">
    <source>
        <dbReference type="ARBA" id="ARBA00022723"/>
    </source>
</evidence>
<sequence length="922" mass="106137">MERFVIVDVETTGVSFIKGDRIIQIAFVVIEGKKIIDRFNSYVNPMRDIPPFIRSLTNINDNEVKDAPTFDLVAPRLLQALDGAFFVAHNVDFDLSFINEELHALGYTGLSGPVIDTVELSKIAYPTADGFRLSQLSESLHMNHDQPHRADSDAEATALIFLEIMDKLYHLPKQTLIELNNLSTKLKSDIGSIIQEWIMEKETCSDDKYDHFQGLVLKKREKILDNEQMEEVDKILFHNFYESNIVNTNWWQNVMEGYEVRAGQTEMMTYIYETMEERAFGLIEAGTGTGKTLAYLLPAAFLAKEKQKKVIISTQTIQLQEQLIKKEVPTLERLLPFPIHVVILKGRSHYLCLQKFARLLQEDHNDAYDRTVSKAQILVWLLETKTGDVEELSLASHSNRFWNDIASDAYSCNSSKCAWFSRCFYQHARNDARKADLIITNHSLILADILTSNQLIPKYDYAILDEAHHLEDTATEQFGQQLDYLSLTHLINRMGSKRGEGLLRQVYDEIYNDYRDTVEKIEETGTKVKFEWYELFLLLNDYVINSNTNFNERGRATVKINAKENSWYVIEEAARRCKLYLEEWLANINRIVDILETIESNYNDAFTSFIDRVEGVYSSLIKLLLEQDDHMIYWIEADTKGPKQAIYIKGRPINVSESLADLFFQKKDSVILTSATLTVNNKFNYMIRRLGLSDFYVKTKHIDSPFHWDKQVKLMVPTDMPLIQDAGEKAYAEATVMQIYRIAEITKGKMLVLFTSYDMLKNCYNYLKEMLDDEYAIIAQGVHSGNRTKLTKNFQQFNQAILLGTSSFWEGVDIPGSDLSIIVIVRLPFTPPDDPVFQAKSTEMKREGLNPFMKLALPQAILRFKQGFGRLVRTTHDRGAVIVLDRRITNTKYGKLFIKSLPEIPLVEKSLDELEDDILSTL</sequence>
<dbReference type="KEGG" id="bco:Bcell_1907"/>
<dbReference type="SMART" id="SM00479">
    <property type="entry name" value="EXOIII"/>
    <property type="match status" value="1"/>
</dbReference>
<dbReference type="SMART" id="SM00488">
    <property type="entry name" value="DEXDc2"/>
    <property type="match status" value="1"/>
</dbReference>
<dbReference type="CDD" id="cd06127">
    <property type="entry name" value="DEDDh"/>
    <property type="match status" value="1"/>
</dbReference>
<dbReference type="GO" id="GO:0006281">
    <property type="term" value="P:DNA repair"/>
    <property type="evidence" value="ECO:0007669"/>
    <property type="project" value="UniProtKB-KW"/>
</dbReference>
<dbReference type="Pfam" id="PF13307">
    <property type="entry name" value="Helicase_C_2"/>
    <property type="match status" value="1"/>
</dbReference>
<proteinExistence type="inferred from homology"/>
<dbReference type="InterPro" id="IPR011545">
    <property type="entry name" value="DEAD/DEAH_box_helicase_dom"/>
</dbReference>
<evidence type="ECO:0000259" key="19">
    <source>
        <dbReference type="PROSITE" id="PS51192"/>
    </source>
</evidence>
<evidence type="ECO:0000256" key="5">
    <source>
        <dbReference type="ARBA" id="ARBA00022741"/>
    </source>
</evidence>
<keyword evidence="9 17" id="KW-0269">Exonuclease</keyword>
<keyword evidence="6" id="KW-0227">DNA damage</keyword>
<dbReference type="STRING" id="649639.Bcell_1907"/>
<dbReference type="FunFam" id="3.40.50.300:FF:000437">
    <property type="entry name" value="ATP-dependent DNA helicase DinG"/>
    <property type="match status" value="1"/>
</dbReference>
<dbReference type="SUPFAM" id="SSF53098">
    <property type="entry name" value="Ribonuclease H-like"/>
    <property type="match status" value="1"/>
</dbReference>
<dbReference type="Pfam" id="PF00270">
    <property type="entry name" value="DEAD"/>
    <property type="match status" value="1"/>
</dbReference>
<keyword evidence="13" id="KW-0238">DNA-binding</keyword>
<dbReference type="PROSITE" id="PS51194">
    <property type="entry name" value="HELICASE_CTER"/>
    <property type="match status" value="1"/>
</dbReference>
<evidence type="ECO:0000256" key="9">
    <source>
        <dbReference type="ARBA" id="ARBA00022839"/>
    </source>
</evidence>
<evidence type="ECO:0000256" key="14">
    <source>
        <dbReference type="ARBA" id="ARBA00023204"/>
    </source>
</evidence>
<dbReference type="InterPro" id="IPR001650">
    <property type="entry name" value="Helicase_C-like"/>
</dbReference>
<keyword evidence="10 17" id="KW-0067">ATP-binding</keyword>
<dbReference type="FunFam" id="3.30.420.10:FF:000045">
    <property type="entry name" value="3'-5' exonuclease DinG"/>
    <property type="match status" value="1"/>
</dbReference>
<dbReference type="SMART" id="SM00487">
    <property type="entry name" value="DEXDc"/>
    <property type="match status" value="1"/>
</dbReference>
<dbReference type="NCBIfam" id="NF005981">
    <property type="entry name" value="PRK08074.1"/>
    <property type="match status" value="1"/>
</dbReference>
<dbReference type="Proteomes" id="UP000001401">
    <property type="component" value="Chromosome"/>
</dbReference>
<dbReference type="Pfam" id="PF00929">
    <property type="entry name" value="RNase_T"/>
    <property type="match status" value="1"/>
</dbReference>
<evidence type="ECO:0000256" key="17">
    <source>
        <dbReference type="HAMAP-Rule" id="MF_02206"/>
    </source>
</evidence>
<dbReference type="InterPro" id="IPR010614">
    <property type="entry name" value="RAD3-like_helicase_DEAD"/>
</dbReference>
<accession>E6TZJ5</accession>
<dbReference type="EMBL" id="CP002394">
    <property type="protein sequence ID" value="ADU30169.1"/>
    <property type="molecule type" value="Genomic_DNA"/>
</dbReference>
<keyword evidence="12" id="KW-0411">Iron-sulfur</keyword>
<feature type="domain" description="Helicase ATP-binding" evidence="20">
    <location>
        <begin position="250"/>
        <end position="525"/>
    </location>
</feature>
<feature type="domain" description="Helicase C-terminal" evidence="21">
    <location>
        <begin position="738"/>
        <end position="912"/>
    </location>
</feature>
<keyword evidence="23" id="KW-1185">Reference proteome</keyword>
<comment type="similarity">
    <text evidence="17 18">Belongs to the helicase family. DinG subfamily. Type 2 sub-subfamily.</text>
</comment>
<dbReference type="GO" id="GO:0006260">
    <property type="term" value="P:DNA replication"/>
    <property type="evidence" value="ECO:0007669"/>
    <property type="project" value="InterPro"/>
</dbReference>
<gene>
    <name evidence="17 18" type="primary">dinG</name>
    <name evidence="22" type="ordered locus">Bcell_1907</name>
</gene>
<name>E6TZJ5_EVAC2</name>
<keyword evidence="7 17" id="KW-0378">Hydrolase</keyword>
<evidence type="ECO:0000256" key="16">
    <source>
        <dbReference type="ARBA" id="ARBA00048954"/>
    </source>
</evidence>
<evidence type="ECO:0000256" key="12">
    <source>
        <dbReference type="ARBA" id="ARBA00023014"/>
    </source>
</evidence>
<keyword evidence="22" id="KW-0548">Nucleotidyltransferase</keyword>
<dbReference type="InterPro" id="IPR006555">
    <property type="entry name" value="ATP-dep_Helicase_C"/>
</dbReference>
<dbReference type="InterPro" id="IPR013520">
    <property type="entry name" value="Ribonucl_H"/>
</dbReference>
<dbReference type="InterPro" id="IPR036397">
    <property type="entry name" value="RNaseH_sf"/>
</dbReference>
<dbReference type="PROSITE" id="PS51193">
    <property type="entry name" value="HELICASE_ATP_BIND_2"/>
    <property type="match status" value="1"/>
</dbReference>
<organism evidence="22 23">
    <name type="scientific">Evansella cellulosilytica (strain ATCC 21833 / DSM 2522 / FERM P-1141 / JCM 9156 / N-4)</name>
    <name type="common">Bacillus cellulosilyticus</name>
    <dbReference type="NCBI Taxonomy" id="649639"/>
    <lineage>
        <taxon>Bacteria</taxon>
        <taxon>Bacillati</taxon>
        <taxon>Bacillota</taxon>
        <taxon>Bacilli</taxon>
        <taxon>Bacillales</taxon>
        <taxon>Bacillaceae</taxon>
        <taxon>Evansella</taxon>
    </lineage>
</organism>
<feature type="domain" description="Helicase ATP-binding" evidence="19">
    <location>
        <begin position="272"/>
        <end position="545"/>
    </location>
</feature>
<dbReference type="GO" id="GO:0016887">
    <property type="term" value="F:ATP hydrolysis activity"/>
    <property type="evidence" value="ECO:0007669"/>
    <property type="project" value="RHEA"/>
</dbReference>
<keyword evidence="15" id="KW-0413">Isomerase</keyword>
<dbReference type="PANTHER" id="PTHR11472">
    <property type="entry name" value="DNA REPAIR DEAD HELICASE RAD3/XP-D SUBFAMILY MEMBER"/>
    <property type="match status" value="1"/>
</dbReference>
<dbReference type="PROSITE" id="PS51192">
    <property type="entry name" value="HELICASE_ATP_BIND_1"/>
    <property type="match status" value="1"/>
</dbReference>
<keyword evidence="2" id="KW-0004">4Fe-4S</keyword>
<dbReference type="InterPro" id="IPR006554">
    <property type="entry name" value="Helicase-like_DEXD_c2"/>
</dbReference>
<evidence type="ECO:0000256" key="13">
    <source>
        <dbReference type="ARBA" id="ARBA00023125"/>
    </source>
</evidence>
<dbReference type="InterPro" id="IPR006054">
    <property type="entry name" value="DnaQ"/>
</dbReference>
<dbReference type="EC" id="3.1.-.-" evidence="17 18"/>
<dbReference type="GO" id="GO:0051539">
    <property type="term" value="F:4 iron, 4 sulfur cluster binding"/>
    <property type="evidence" value="ECO:0007669"/>
    <property type="project" value="UniProtKB-KW"/>
</dbReference>
<dbReference type="GO" id="GO:0008408">
    <property type="term" value="F:3'-5' exonuclease activity"/>
    <property type="evidence" value="ECO:0007669"/>
    <property type="project" value="UniProtKB-UniRule"/>
</dbReference>
<comment type="catalytic activity">
    <reaction evidence="16">
        <text>ATP + H2O = ADP + phosphate + H(+)</text>
        <dbReference type="Rhea" id="RHEA:13065"/>
        <dbReference type="ChEBI" id="CHEBI:15377"/>
        <dbReference type="ChEBI" id="CHEBI:15378"/>
        <dbReference type="ChEBI" id="CHEBI:30616"/>
        <dbReference type="ChEBI" id="CHEBI:43474"/>
        <dbReference type="ChEBI" id="CHEBI:456216"/>
        <dbReference type="EC" id="5.6.2.3"/>
    </reaction>
</comment>
<dbReference type="GO" id="GO:0046872">
    <property type="term" value="F:metal ion binding"/>
    <property type="evidence" value="ECO:0007669"/>
    <property type="project" value="UniProtKB-KW"/>
</dbReference>
<dbReference type="SMART" id="SM00491">
    <property type="entry name" value="HELICc2"/>
    <property type="match status" value="1"/>
</dbReference>
<protein>
    <recommendedName>
        <fullName evidence="17 18">3'-5' exonuclease DinG</fullName>
        <ecNumber evidence="17 18">3.1.-.-</ecNumber>
    </recommendedName>
</protein>
<dbReference type="HAMAP" id="MF_02206">
    <property type="entry name" value="DinG_exonucl"/>
    <property type="match status" value="1"/>
</dbReference>
<evidence type="ECO:0000256" key="8">
    <source>
        <dbReference type="ARBA" id="ARBA00022806"/>
    </source>
</evidence>
<feature type="binding site" evidence="17">
    <location>
        <begin position="285"/>
        <end position="292"/>
    </location>
    <ligand>
        <name>ATP</name>
        <dbReference type="ChEBI" id="CHEBI:30616"/>
    </ligand>
</feature>
<dbReference type="NCBIfam" id="TIGR00573">
    <property type="entry name" value="dnaq"/>
    <property type="match status" value="1"/>
</dbReference>
<dbReference type="InterPro" id="IPR012337">
    <property type="entry name" value="RNaseH-like_sf"/>
</dbReference>
<evidence type="ECO:0000259" key="20">
    <source>
        <dbReference type="PROSITE" id="PS51193"/>
    </source>
</evidence>
<comment type="cofactor">
    <cofactor evidence="1">
        <name>[4Fe-4S] cluster</name>
        <dbReference type="ChEBI" id="CHEBI:49883"/>
    </cofactor>
</comment>
<dbReference type="RefSeq" id="WP_013488505.1">
    <property type="nucleotide sequence ID" value="NC_014829.1"/>
</dbReference>
<dbReference type="GO" id="GO:0005524">
    <property type="term" value="F:ATP binding"/>
    <property type="evidence" value="ECO:0007669"/>
    <property type="project" value="UniProtKB-UniRule"/>
</dbReference>
<evidence type="ECO:0000256" key="10">
    <source>
        <dbReference type="ARBA" id="ARBA00022840"/>
    </source>
</evidence>
<dbReference type="GO" id="GO:0003887">
    <property type="term" value="F:DNA-directed DNA polymerase activity"/>
    <property type="evidence" value="ECO:0007669"/>
    <property type="project" value="InterPro"/>
</dbReference>
<dbReference type="InterPro" id="IPR045028">
    <property type="entry name" value="DinG/Rad3-like"/>
</dbReference>
<dbReference type="InterPro" id="IPR014001">
    <property type="entry name" value="Helicase_ATP-bd"/>
</dbReference>
<keyword evidence="4" id="KW-0479">Metal-binding</keyword>
<dbReference type="InterPro" id="IPR027417">
    <property type="entry name" value="P-loop_NTPase"/>
</dbReference>
<reference evidence="22" key="1">
    <citation type="submission" date="2010-12" db="EMBL/GenBank/DDBJ databases">
        <title>Complete sequence of Bacillus cellulosilyticus DSM 2522.</title>
        <authorList>
            <consortium name="US DOE Joint Genome Institute"/>
            <person name="Lucas S."/>
            <person name="Copeland A."/>
            <person name="Lapidus A."/>
            <person name="Cheng J.-F."/>
            <person name="Bruce D."/>
            <person name="Goodwin L."/>
            <person name="Pitluck S."/>
            <person name="Chertkov O."/>
            <person name="Detter J.C."/>
            <person name="Han C."/>
            <person name="Tapia R."/>
            <person name="Land M."/>
            <person name="Hauser L."/>
            <person name="Jeffries C."/>
            <person name="Kyrpides N."/>
            <person name="Ivanova N."/>
            <person name="Mikhailova N."/>
            <person name="Brumm P."/>
            <person name="Mead D."/>
            <person name="Woyke T."/>
        </authorList>
    </citation>
    <scope>NUCLEOTIDE SEQUENCE [LARGE SCALE GENOMIC DNA]</scope>
    <source>
        <strain evidence="22">DSM 2522</strain>
    </source>
</reference>
<evidence type="ECO:0000256" key="15">
    <source>
        <dbReference type="ARBA" id="ARBA00023235"/>
    </source>
</evidence>
<keyword evidence="8 22" id="KW-0347">Helicase</keyword>
<evidence type="ECO:0000259" key="21">
    <source>
        <dbReference type="PROSITE" id="PS51194"/>
    </source>
</evidence>
<evidence type="ECO:0000313" key="22">
    <source>
        <dbReference type="EMBL" id="ADU30169.1"/>
    </source>
</evidence>
<dbReference type="GO" id="GO:0003677">
    <property type="term" value="F:DNA binding"/>
    <property type="evidence" value="ECO:0007669"/>
    <property type="project" value="UniProtKB-KW"/>
</dbReference>
<dbReference type="Gene3D" id="3.30.420.10">
    <property type="entry name" value="Ribonuclease H-like superfamily/Ribonuclease H"/>
    <property type="match status" value="1"/>
</dbReference>
<keyword evidence="22" id="KW-0808">Transferase</keyword>
<evidence type="ECO:0000256" key="2">
    <source>
        <dbReference type="ARBA" id="ARBA00022485"/>
    </source>
</evidence>
<keyword evidence="14" id="KW-0234">DNA repair</keyword>
<dbReference type="AlphaFoldDB" id="E6TZJ5"/>
<keyword evidence="5 17" id="KW-0547">Nucleotide-binding</keyword>
<evidence type="ECO:0000256" key="6">
    <source>
        <dbReference type="ARBA" id="ARBA00022763"/>
    </source>
</evidence>
<dbReference type="SUPFAM" id="SSF52540">
    <property type="entry name" value="P-loop containing nucleoside triphosphate hydrolases"/>
    <property type="match status" value="1"/>
</dbReference>
<dbReference type="NCBIfam" id="TIGR01407">
    <property type="entry name" value="dinG_rel"/>
    <property type="match status" value="1"/>
</dbReference>
<comment type="function">
    <text evidence="17 18">3'-5' exonuclease.</text>
</comment>
<evidence type="ECO:0000256" key="11">
    <source>
        <dbReference type="ARBA" id="ARBA00023004"/>
    </source>
</evidence>
<keyword evidence="11" id="KW-0408">Iron</keyword>
<evidence type="ECO:0000313" key="23">
    <source>
        <dbReference type="Proteomes" id="UP000001401"/>
    </source>
</evidence>
<dbReference type="InterPro" id="IPR006310">
    <property type="entry name" value="DinG"/>
</dbReference>
<keyword evidence="3 17" id="KW-0540">Nuclease</keyword>
<dbReference type="OrthoDB" id="9803913at2"/>
<dbReference type="Gene3D" id="3.40.50.300">
    <property type="entry name" value="P-loop containing nucleotide triphosphate hydrolases"/>
    <property type="match status" value="2"/>
</dbReference>
<evidence type="ECO:0000256" key="3">
    <source>
        <dbReference type="ARBA" id="ARBA00022722"/>
    </source>
</evidence>
<dbReference type="GO" id="GO:0043139">
    <property type="term" value="F:5'-3' DNA helicase activity"/>
    <property type="evidence" value="ECO:0007669"/>
    <property type="project" value="UniProtKB-EC"/>
</dbReference>
<evidence type="ECO:0000256" key="1">
    <source>
        <dbReference type="ARBA" id="ARBA00001966"/>
    </source>
</evidence>
<dbReference type="InterPro" id="IPR014013">
    <property type="entry name" value="Helic_SF1/SF2_ATP-bd_DinG/Rad3"/>
</dbReference>
<feature type="short sequence motif" description="DEAH box" evidence="17">
    <location>
        <begin position="465"/>
        <end position="468"/>
    </location>
</feature>
<dbReference type="PANTHER" id="PTHR11472:SF34">
    <property type="entry name" value="REGULATOR OF TELOMERE ELONGATION HELICASE 1"/>
    <property type="match status" value="1"/>
</dbReference>
<dbReference type="eggNOG" id="COG0847">
    <property type="taxonomic scope" value="Bacteria"/>
</dbReference>
<evidence type="ECO:0000256" key="18">
    <source>
        <dbReference type="RuleBase" id="RU364106"/>
    </source>
</evidence>